<proteinExistence type="predicted"/>
<gene>
    <name evidence="1" type="ORF">IE53DRAFT_279353</name>
</gene>
<organism evidence="1 2">
    <name type="scientific">Violaceomyces palustris</name>
    <dbReference type="NCBI Taxonomy" id="1673888"/>
    <lineage>
        <taxon>Eukaryota</taxon>
        <taxon>Fungi</taxon>
        <taxon>Dikarya</taxon>
        <taxon>Basidiomycota</taxon>
        <taxon>Ustilaginomycotina</taxon>
        <taxon>Ustilaginomycetes</taxon>
        <taxon>Violaceomycetales</taxon>
        <taxon>Violaceomycetaceae</taxon>
        <taxon>Violaceomyces</taxon>
    </lineage>
</organism>
<dbReference type="Proteomes" id="UP000245626">
    <property type="component" value="Unassembled WGS sequence"/>
</dbReference>
<protein>
    <submittedName>
        <fullName evidence="1">Uncharacterized protein</fullName>
    </submittedName>
</protein>
<sequence length="397" mass="43559">MSLEILQTTGRQETFWDDIQVFENGLLLLRCLQADGNAGSHALDEQSLEACLTVLKARAERRRFPIRLARIFQDLVGKWKTSKAQHSPPTTCSDAALGLCFESERSVAESVGHSPSGFPVASQTTPTTRSSISQNPLTPDRACFPSPFKFEAGSKDHGVEVHVQRLRASFNLSSLCHPNPFQFQEAYQRPLTAIPSADQVAASCMNPMACQQQQPPPLSFEAGHYPSTILGGAESQRSGAEESHIHPWEQQQSNGPSDQQVLFEGQHPSCHYFKQSTVDQKITLSSEGGGAEGVRQGQQSYFAYHEICRKPPVPPTRLDEEPTGATQERLIRIRESSSGDCIDAFPQWQDGSLGRSPLRSPDELQRGRVWGKLGLGLGRQPPTGFQQALPETQDGAG</sequence>
<reference evidence="1 2" key="1">
    <citation type="journal article" date="2018" name="Mol. Biol. Evol.">
        <title>Broad Genomic Sampling Reveals a Smut Pathogenic Ancestry of the Fungal Clade Ustilaginomycotina.</title>
        <authorList>
            <person name="Kijpornyongpan T."/>
            <person name="Mondo S.J."/>
            <person name="Barry K."/>
            <person name="Sandor L."/>
            <person name="Lee J."/>
            <person name="Lipzen A."/>
            <person name="Pangilinan J."/>
            <person name="LaButti K."/>
            <person name="Hainaut M."/>
            <person name="Henrissat B."/>
            <person name="Grigoriev I.V."/>
            <person name="Spatafora J.W."/>
            <person name="Aime M.C."/>
        </authorList>
    </citation>
    <scope>NUCLEOTIDE SEQUENCE [LARGE SCALE GENOMIC DNA]</scope>
    <source>
        <strain evidence="1 2">SA 807</strain>
    </source>
</reference>
<dbReference type="EMBL" id="KZ820603">
    <property type="protein sequence ID" value="PWN46977.1"/>
    <property type="molecule type" value="Genomic_DNA"/>
</dbReference>
<evidence type="ECO:0000313" key="2">
    <source>
        <dbReference type="Proteomes" id="UP000245626"/>
    </source>
</evidence>
<evidence type="ECO:0000313" key="1">
    <source>
        <dbReference type="EMBL" id="PWN46977.1"/>
    </source>
</evidence>
<accession>A0ACD0NMI4</accession>
<name>A0ACD0NMI4_9BASI</name>
<keyword evidence="2" id="KW-1185">Reference proteome</keyword>